<feature type="domain" description="Flavodoxin-like" evidence="1">
    <location>
        <begin position="3"/>
        <end position="166"/>
    </location>
</feature>
<gene>
    <name evidence="2" type="ORF">EQW73_12960</name>
    <name evidence="3" type="ORF">EQW78_07620</name>
</gene>
<dbReference type="PROSITE" id="PS50902">
    <property type="entry name" value="FLAVODOXIN_LIKE"/>
    <property type="match status" value="1"/>
</dbReference>
<accession>A0A4Q1KXI9</accession>
<dbReference type="OrthoDB" id="3253043at2"/>
<evidence type="ECO:0000313" key="4">
    <source>
        <dbReference type="Proteomes" id="UP000289805"/>
    </source>
</evidence>
<organism evidence="3 4">
    <name type="scientific">Oerskovia turbata</name>
    <dbReference type="NCBI Taxonomy" id="1713"/>
    <lineage>
        <taxon>Bacteria</taxon>
        <taxon>Bacillati</taxon>
        <taxon>Actinomycetota</taxon>
        <taxon>Actinomycetes</taxon>
        <taxon>Micrococcales</taxon>
        <taxon>Cellulomonadaceae</taxon>
        <taxon>Oerskovia</taxon>
    </lineage>
</organism>
<sequence>MEAVVIYESIFGNTAAIAHAIAVGLAQSLTVRTVQLPSDSPARDLGAADLVVLGGPTHAFGMSRRTTREEAAHRQGEGHPVEASGLREWLEALPDEADGRSACVFDTRAKSFRYLPGSAAGSASRLAKQKGLRLVDRPRSFYVTDMEGPLAPGELDRATRWGAHLGRLVPLSPQRD</sequence>
<dbReference type="Proteomes" id="UP000289805">
    <property type="component" value="Unassembled WGS sequence"/>
</dbReference>
<dbReference type="InterPro" id="IPR029039">
    <property type="entry name" value="Flavoprotein-like_sf"/>
</dbReference>
<reference evidence="4 5" key="1">
    <citation type="submission" date="2019-01" db="EMBL/GenBank/DDBJ databases">
        <title>Oerskovia turbata Genome sequencing and assembly.</title>
        <authorList>
            <person name="Dou T."/>
        </authorList>
    </citation>
    <scope>NUCLEOTIDE SEQUENCE [LARGE SCALE GENOMIC DNA]</scope>
    <source>
        <strain evidence="3 4">JCM12123</strain>
        <strain evidence="2 5">JCM3160</strain>
    </source>
</reference>
<dbReference type="PROSITE" id="PS00201">
    <property type="entry name" value="FLAVODOXIN"/>
    <property type="match status" value="1"/>
</dbReference>
<evidence type="ECO:0000313" key="3">
    <source>
        <dbReference type="EMBL" id="RXR35048.1"/>
    </source>
</evidence>
<comment type="caution">
    <text evidence="3">The sequence shown here is derived from an EMBL/GenBank/DDBJ whole genome shotgun (WGS) entry which is preliminary data.</text>
</comment>
<protein>
    <submittedName>
        <fullName evidence="3">Flavodoxin</fullName>
    </submittedName>
</protein>
<dbReference type="RefSeq" id="WP_030151452.1">
    <property type="nucleotide sequence ID" value="NZ_JOFV01000007.1"/>
</dbReference>
<dbReference type="Gene3D" id="3.40.50.360">
    <property type="match status" value="1"/>
</dbReference>
<dbReference type="GO" id="GO:0009055">
    <property type="term" value="F:electron transfer activity"/>
    <property type="evidence" value="ECO:0007669"/>
    <property type="project" value="InterPro"/>
</dbReference>
<evidence type="ECO:0000313" key="5">
    <source>
        <dbReference type="Proteomes" id="UP000290517"/>
    </source>
</evidence>
<evidence type="ECO:0000259" key="1">
    <source>
        <dbReference type="PROSITE" id="PS50902"/>
    </source>
</evidence>
<proteinExistence type="predicted"/>
<dbReference type="InterPro" id="IPR001226">
    <property type="entry name" value="Flavodoxin_CS"/>
</dbReference>
<dbReference type="GO" id="GO:0010181">
    <property type="term" value="F:FMN binding"/>
    <property type="evidence" value="ECO:0007669"/>
    <property type="project" value="InterPro"/>
</dbReference>
<dbReference type="InterPro" id="IPR008254">
    <property type="entry name" value="Flavodoxin/NO_synth"/>
</dbReference>
<dbReference type="Proteomes" id="UP000290517">
    <property type="component" value="Unassembled WGS sequence"/>
</dbReference>
<dbReference type="SUPFAM" id="SSF52218">
    <property type="entry name" value="Flavoproteins"/>
    <property type="match status" value="1"/>
</dbReference>
<dbReference type="AlphaFoldDB" id="A0A4Q1KXI9"/>
<dbReference type="Pfam" id="PF00258">
    <property type="entry name" value="Flavodoxin_1"/>
    <property type="match status" value="1"/>
</dbReference>
<dbReference type="STRING" id="1713.GCA_000718325_01931"/>
<dbReference type="EMBL" id="SDJQ01000009">
    <property type="protein sequence ID" value="RXR35048.1"/>
    <property type="molecule type" value="Genomic_DNA"/>
</dbReference>
<dbReference type="EMBL" id="SDJR01000008">
    <property type="protein sequence ID" value="RXR24748.1"/>
    <property type="molecule type" value="Genomic_DNA"/>
</dbReference>
<evidence type="ECO:0000313" key="2">
    <source>
        <dbReference type="EMBL" id="RXR24748.1"/>
    </source>
</evidence>
<name>A0A4Q1KXI9_9CELL</name>
<keyword evidence="5" id="KW-1185">Reference proteome</keyword>